<name>A0ABD1Y6P2_9MARC</name>
<feature type="domain" description="UspA" evidence="1">
    <location>
        <begin position="4"/>
        <end position="157"/>
    </location>
</feature>
<dbReference type="Pfam" id="PF00582">
    <property type="entry name" value="Usp"/>
    <property type="match status" value="1"/>
</dbReference>
<dbReference type="InterPro" id="IPR006015">
    <property type="entry name" value="Universal_stress_UspA"/>
</dbReference>
<evidence type="ECO:0000313" key="3">
    <source>
        <dbReference type="Proteomes" id="UP001605036"/>
    </source>
</evidence>
<evidence type="ECO:0000313" key="2">
    <source>
        <dbReference type="EMBL" id="KAL2622406.1"/>
    </source>
</evidence>
<proteinExistence type="predicted"/>
<dbReference type="AlphaFoldDB" id="A0ABD1Y6P2"/>
<dbReference type="PANTHER" id="PTHR46100">
    <property type="entry name" value="IMP2'P"/>
    <property type="match status" value="1"/>
</dbReference>
<sequence length="164" mass="18046">MAERHIGVALDFSASSNYALKWGLGNLVRDGDTLYLIMVNKDADLEETKLQLWGSYGSPLIPFVELKDPNTLKNYGLQSSEEVVRLVEESLNEKKIKVFGKVYYGDAREKLCDAILELSMDALVMGSRGLGGLKRVFLGSVSNYVVNNAPCPITVVKLPESSLS</sequence>
<organism evidence="2 3">
    <name type="scientific">Riccia fluitans</name>
    <dbReference type="NCBI Taxonomy" id="41844"/>
    <lineage>
        <taxon>Eukaryota</taxon>
        <taxon>Viridiplantae</taxon>
        <taxon>Streptophyta</taxon>
        <taxon>Embryophyta</taxon>
        <taxon>Marchantiophyta</taxon>
        <taxon>Marchantiopsida</taxon>
        <taxon>Marchantiidae</taxon>
        <taxon>Marchantiales</taxon>
        <taxon>Ricciaceae</taxon>
        <taxon>Riccia</taxon>
    </lineage>
</organism>
<accession>A0ABD1Y6P2</accession>
<dbReference type="PRINTS" id="PR01438">
    <property type="entry name" value="UNVRSLSTRESS"/>
</dbReference>
<dbReference type="CDD" id="cd23659">
    <property type="entry name" value="USP_At3g01520-like"/>
    <property type="match status" value="1"/>
</dbReference>
<gene>
    <name evidence="2" type="ORF">R1flu_002611</name>
</gene>
<dbReference type="PANTHER" id="PTHR46100:SF4">
    <property type="entry name" value="USPA DOMAIN-CONTAINING PROTEIN"/>
    <property type="match status" value="1"/>
</dbReference>
<comment type="caution">
    <text evidence="2">The sequence shown here is derived from an EMBL/GenBank/DDBJ whole genome shotgun (WGS) entry which is preliminary data.</text>
</comment>
<dbReference type="InterPro" id="IPR006016">
    <property type="entry name" value="UspA"/>
</dbReference>
<dbReference type="Gene3D" id="3.40.50.620">
    <property type="entry name" value="HUPs"/>
    <property type="match status" value="1"/>
</dbReference>
<protein>
    <recommendedName>
        <fullName evidence="1">UspA domain-containing protein</fullName>
    </recommendedName>
</protein>
<dbReference type="InterPro" id="IPR014729">
    <property type="entry name" value="Rossmann-like_a/b/a_fold"/>
</dbReference>
<keyword evidence="3" id="KW-1185">Reference proteome</keyword>
<dbReference type="Proteomes" id="UP001605036">
    <property type="component" value="Unassembled WGS sequence"/>
</dbReference>
<dbReference type="SUPFAM" id="SSF52402">
    <property type="entry name" value="Adenine nucleotide alpha hydrolases-like"/>
    <property type="match status" value="1"/>
</dbReference>
<dbReference type="EMBL" id="JBHFFA010000006">
    <property type="protein sequence ID" value="KAL2622406.1"/>
    <property type="molecule type" value="Genomic_DNA"/>
</dbReference>
<reference evidence="2 3" key="1">
    <citation type="submission" date="2024-09" db="EMBL/GenBank/DDBJ databases">
        <title>Chromosome-scale assembly of Riccia fluitans.</title>
        <authorList>
            <person name="Paukszto L."/>
            <person name="Sawicki J."/>
            <person name="Karawczyk K."/>
            <person name="Piernik-Szablinska J."/>
            <person name="Szczecinska M."/>
            <person name="Mazdziarz M."/>
        </authorList>
    </citation>
    <scope>NUCLEOTIDE SEQUENCE [LARGE SCALE GENOMIC DNA]</scope>
    <source>
        <strain evidence="2">Rf_01</strain>
        <tissue evidence="2">Aerial parts of the thallus</tissue>
    </source>
</reference>
<evidence type="ECO:0000259" key="1">
    <source>
        <dbReference type="Pfam" id="PF00582"/>
    </source>
</evidence>